<gene>
    <name evidence="8" type="primary">LOC116315413</name>
</gene>
<evidence type="ECO:0000256" key="1">
    <source>
        <dbReference type="ARBA" id="ARBA00004123"/>
    </source>
</evidence>
<dbReference type="FunFam" id="3.30.310.10:FF:000005">
    <property type="entry name" value="TATA box-binding protein-like 1"/>
    <property type="match status" value="1"/>
</dbReference>
<dbReference type="GO" id="GO:0005634">
    <property type="term" value="C:nucleus"/>
    <property type="evidence" value="ECO:0007669"/>
    <property type="project" value="UniProtKB-SubCell"/>
</dbReference>
<proteinExistence type="inferred from homology"/>
<keyword evidence="9" id="KW-1185">Reference proteome</keyword>
<keyword evidence="4" id="KW-0238">DNA-binding</keyword>
<comment type="similarity">
    <text evidence="2">Belongs to the TBP family.</text>
</comment>
<feature type="region of interest" description="Disordered" evidence="7">
    <location>
        <begin position="1"/>
        <end position="24"/>
    </location>
</feature>
<keyword evidence="6" id="KW-0539">Nucleus</keyword>
<reference evidence="8" key="2">
    <citation type="submission" date="2025-09" db="UniProtKB">
        <authorList>
            <consortium name="Ensembl"/>
        </authorList>
    </citation>
    <scope>IDENTIFICATION</scope>
</reference>
<dbReference type="PRINTS" id="PR00686">
    <property type="entry name" value="TIFACTORIID"/>
</dbReference>
<dbReference type="SUPFAM" id="SSF55945">
    <property type="entry name" value="TATA-box binding protein-like"/>
    <property type="match status" value="2"/>
</dbReference>
<comment type="subcellular location">
    <subcellularLocation>
        <location evidence="1">Nucleus</location>
    </subcellularLocation>
</comment>
<dbReference type="OMA" id="HHYEPEL"/>
<evidence type="ECO:0000256" key="4">
    <source>
        <dbReference type="ARBA" id="ARBA00023125"/>
    </source>
</evidence>
<evidence type="ECO:0000256" key="3">
    <source>
        <dbReference type="ARBA" id="ARBA00023015"/>
    </source>
</evidence>
<dbReference type="GO" id="GO:0003677">
    <property type="term" value="F:DNA binding"/>
    <property type="evidence" value="ECO:0007669"/>
    <property type="project" value="UniProtKB-KW"/>
</dbReference>
<dbReference type="Ensembl" id="ENSOABT00000020419.2">
    <property type="protein sequence ID" value="ENSOABP00000019826.2"/>
    <property type="gene ID" value="ENSOABG00000009600.2"/>
</dbReference>
<dbReference type="Gene3D" id="3.30.310.10">
    <property type="entry name" value="TATA-Binding Protein"/>
    <property type="match status" value="2"/>
</dbReference>
<dbReference type="InterPro" id="IPR012295">
    <property type="entry name" value="TBP_dom_sf"/>
</dbReference>
<dbReference type="AlphaFoldDB" id="A0A668T0L5"/>
<sequence>MQEVRESRDDSKTQELSESTDIFGHICGTSKMGMGVKKTTFRQDPRRTEEVREEVGEEELFFKLLPDELLTLNTVTCDDADRICKKEDLTAESRIAGTKSPNSSSQNSSAEAKLMCASSSSELKPLPVNPGTPADPETLKEKPSNLVPVICNVISTVDLGCSLDLKFIARRMWNVEYKPQTFTGIIARIREPEATVTIFQSGKIISLGTKSVEESRLAARKFARKLQKFGFPVRFLNFKIQNIVAFCQTFPVDLAELQKVHRGQCSYEPEMYNGLVLDQITGIRVSLFSTGYINVFGAKTWAEVNEVFKTICRILREYKRERTRSRALIPKPNRC</sequence>
<dbReference type="PANTHER" id="PTHR10126">
    <property type="entry name" value="TATA-BOX BINDING PROTEIN"/>
    <property type="match status" value="1"/>
</dbReference>
<dbReference type="InterPro" id="IPR000814">
    <property type="entry name" value="TBP"/>
</dbReference>
<keyword evidence="5" id="KW-0804">Transcription</keyword>
<evidence type="ECO:0000256" key="5">
    <source>
        <dbReference type="ARBA" id="ARBA00023163"/>
    </source>
</evidence>
<accession>A0A668T0L5</accession>
<protein>
    <submittedName>
        <fullName evidence="8">Uncharacterized protein</fullName>
    </submittedName>
</protein>
<dbReference type="CDD" id="cd00652">
    <property type="entry name" value="TBP_TLF"/>
    <property type="match status" value="1"/>
</dbReference>
<evidence type="ECO:0000256" key="6">
    <source>
        <dbReference type="ARBA" id="ARBA00023242"/>
    </source>
</evidence>
<dbReference type="Pfam" id="PF00352">
    <property type="entry name" value="TBP"/>
    <property type="match status" value="2"/>
</dbReference>
<reference evidence="8" key="1">
    <citation type="submission" date="2025-08" db="UniProtKB">
        <authorList>
            <consortium name="Ensembl"/>
        </authorList>
    </citation>
    <scope>IDENTIFICATION</scope>
</reference>
<keyword evidence="3" id="KW-0805">Transcription regulation</keyword>
<feature type="compositionally biased region" description="Basic and acidic residues" evidence="7">
    <location>
        <begin position="1"/>
        <end position="15"/>
    </location>
</feature>
<dbReference type="GO" id="GO:0006352">
    <property type="term" value="P:DNA-templated transcription initiation"/>
    <property type="evidence" value="ECO:0007669"/>
    <property type="project" value="InterPro"/>
</dbReference>
<name>A0A668T0L5_OREAU</name>
<evidence type="ECO:0000313" key="8">
    <source>
        <dbReference type="Ensembl" id="ENSOABP00000019826.2"/>
    </source>
</evidence>
<organism evidence="8 9">
    <name type="scientific">Oreochromis aureus</name>
    <name type="common">Israeli tilapia</name>
    <name type="synonym">Chromis aureus</name>
    <dbReference type="NCBI Taxonomy" id="47969"/>
    <lineage>
        <taxon>Eukaryota</taxon>
        <taxon>Metazoa</taxon>
        <taxon>Chordata</taxon>
        <taxon>Craniata</taxon>
        <taxon>Vertebrata</taxon>
        <taxon>Euteleostomi</taxon>
        <taxon>Actinopterygii</taxon>
        <taxon>Neopterygii</taxon>
        <taxon>Teleostei</taxon>
        <taxon>Neoteleostei</taxon>
        <taxon>Acanthomorphata</taxon>
        <taxon>Ovalentaria</taxon>
        <taxon>Cichlomorphae</taxon>
        <taxon>Cichliformes</taxon>
        <taxon>Cichlidae</taxon>
        <taxon>African cichlids</taxon>
        <taxon>Pseudocrenilabrinae</taxon>
        <taxon>Oreochromini</taxon>
        <taxon>Oreochromis</taxon>
    </lineage>
</organism>
<evidence type="ECO:0000313" key="9">
    <source>
        <dbReference type="Proteomes" id="UP000472276"/>
    </source>
</evidence>
<evidence type="ECO:0000256" key="2">
    <source>
        <dbReference type="ARBA" id="ARBA00005560"/>
    </source>
</evidence>
<evidence type="ECO:0000256" key="7">
    <source>
        <dbReference type="SAM" id="MobiDB-lite"/>
    </source>
</evidence>
<dbReference type="Proteomes" id="UP000472276">
    <property type="component" value="Unassembled WGS sequence"/>
</dbReference>